<dbReference type="EMBL" id="BAAANE010000004">
    <property type="protein sequence ID" value="GAA1636127.1"/>
    <property type="molecule type" value="Genomic_DNA"/>
</dbReference>
<evidence type="ECO:0000313" key="3">
    <source>
        <dbReference type="Proteomes" id="UP001501319"/>
    </source>
</evidence>
<comment type="caution">
    <text evidence="2">The sequence shown here is derived from an EMBL/GenBank/DDBJ whole genome shotgun (WGS) entry which is preliminary data.</text>
</comment>
<proteinExistence type="predicted"/>
<feature type="region of interest" description="Disordered" evidence="1">
    <location>
        <begin position="39"/>
        <end position="62"/>
    </location>
</feature>
<accession>A0ABN2F959</accession>
<keyword evidence="3" id="KW-1185">Reference proteome</keyword>
<evidence type="ECO:0000256" key="1">
    <source>
        <dbReference type="SAM" id="MobiDB-lite"/>
    </source>
</evidence>
<protein>
    <submittedName>
        <fullName evidence="2">Uncharacterized protein</fullName>
    </submittedName>
</protein>
<evidence type="ECO:0000313" key="2">
    <source>
        <dbReference type="EMBL" id="GAA1636127.1"/>
    </source>
</evidence>
<dbReference type="Proteomes" id="UP001501319">
    <property type="component" value="Unassembled WGS sequence"/>
</dbReference>
<name>A0ABN2F959_9ACTN</name>
<gene>
    <name evidence="2" type="ORF">GCM10009744_26430</name>
</gene>
<reference evidence="2 3" key="1">
    <citation type="journal article" date="2019" name="Int. J. Syst. Evol. Microbiol.">
        <title>The Global Catalogue of Microorganisms (GCM) 10K type strain sequencing project: providing services to taxonomists for standard genome sequencing and annotation.</title>
        <authorList>
            <consortium name="The Broad Institute Genomics Platform"/>
            <consortium name="The Broad Institute Genome Sequencing Center for Infectious Disease"/>
            <person name="Wu L."/>
            <person name="Ma J."/>
        </authorList>
    </citation>
    <scope>NUCLEOTIDE SEQUENCE [LARGE SCALE GENOMIC DNA]</scope>
    <source>
        <strain evidence="2 3">JCM 14306</strain>
    </source>
</reference>
<organism evidence="2 3">
    <name type="scientific">Kribbella alba</name>
    <dbReference type="NCBI Taxonomy" id="190197"/>
    <lineage>
        <taxon>Bacteria</taxon>
        <taxon>Bacillati</taxon>
        <taxon>Actinomycetota</taxon>
        <taxon>Actinomycetes</taxon>
        <taxon>Propionibacteriales</taxon>
        <taxon>Kribbellaceae</taxon>
        <taxon>Kribbella</taxon>
    </lineage>
</organism>
<sequence length="106" mass="11848">MFGKQNLSRAWRMERIALPACLRSVHEYAYARALGVQLSPRCGGPPVRLDDHSRSRPSGSTDQGGSFYFLHVGELWKQAGFQSRAARVRFLPPMLLSTLTSGELQN</sequence>